<organism evidence="1 2">
    <name type="scientific">Austropuccinia psidii MF-1</name>
    <dbReference type="NCBI Taxonomy" id="1389203"/>
    <lineage>
        <taxon>Eukaryota</taxon>
        <taxon>Fungi</taxon>
        <taxon>Dikarya</taxon>
        <taxon>Basidiomycota</taxon>
        <taxon>Pucciniomycotina</taxon>
        <taxon>Pucciniomycetes</taxon>
        <taxon>Pucciniales</taxon>
        <taxon>Sphaerophragmiaceae</taxon>
        <taxon>Austropuccinia</taxon>
    </lineage>
</organism>
<protein>
    <submittedName>
        <fullName evidence="1">Uncharacterized protein</fullName>
    </submittedName>
</protein>
<accession>A0A9Q3PRZ7</accession>
<evidence type="ECO:0000313" key="1">
    <source>
        <dbReference type="EMBL" id="MBW0571998.1"/>
    </source>
</evidence>
<name>A0A9Q3PRZ7_9BASI</name>
<comment type="caution">
    <text evidence="1">The sequence shown here is derived from an EMBL/GenBank/DDBJ whole genome shotgun (WGS) entry which is preliminary data.</text>
</comment>
<dbReference type="AlphaFoldDB" id="A0A9Q3PRZ7"/>
<proteinExistence type="predicted"/>
<sequence length="87" mass="9787">MLKVVMSWMVKKLRWILILLVIHPILLLPSLLPRDSKVKSSPVPPENFQPTLATIPISTPPALPHTSHTRLALNPAVRKSLIQQSRD</sequence>
<gene>
    <name evidence="1" type="ORF">O181_111713</name>
</gene>
<evidence type="ECO:0000313" key="2">
    <source>
        <dbReference type="Proteomes" id="UP000765509"/>
    </source>
</evidence>
<dbReference type="EMBL" id="AVOT02089282">
    <property type="protein sequence ID" value="MBW0571998.1"/>
    <property type="molecule type" value="Genomic_DNA"/>
</dbReference>
<keyword evidence="2" id="KW-1185">Reference proteome</keyword>
<reference evidence="1" key="1">
    <citation type="submission" date="2021-03" db="EMBL/GenBank/DDBJ databases">
        <title>Draft genome sequence of rust myrtle Austropuccinia psidii MF-1, a brazilian biotype.</title>
        <authorList>
            <person name="Quecine M.C."/>
            <person name="Pachon D.M.R."/>
            <person name="Bonatelli M.L."/>
            <person name="Correr F.H."/>
            <person name="Franceschini L.M."/>
            <person name="Leite T.F."/>
            <person name="Margarido G.R.A."/>
            <person name="Almeida C.A."/>
            <person name="Ferrarezi J.A."/>
            <person name="Labate C.A."/>
        </authorList>
    </citation>
    <scope>NUCLEOTIDE SEQUENCE</scope>
    <source>
        <strain evidence="1">MF-1</strain>
    </source>
</reference>
<dbReference type="Proteomes" id="UP000765509">
    <property type="component" value="Unassembled WGS sequence"/>
</dbReference>